<dbReference type="Gene3D" id="1.50.10.10">
    <property type="match status" value="2"/>
</dbReference>
<dbReference type="InterPro" id="IPR028250">
    <property type="entry name" value="DsbDN"/>
</dbReference>
<protein>
    <recommendedName>
        <fullName evidence="5">Thioredoxin</fullName>
    </recommendedName>
</protein>
<dbReference type="STRING" id="1420851.AU255_06400"/>
<dbReference type="InterPro" id="IPR024705">
    <property type="entry name" value="Ssp411"/>
</dbReference>
<dbReference type="InterPro" id="IPR036249">
    <property type="entry name" value="Thioredoxin-like_sf"/>
</dbReference>
<evidence type="ECO:0000259" key="2">
    <source>
        <dbReference type="Pfam" id="PF11412"/>
    </source>
</evidence>
<dbReference type="SUPFAM" id="SSF48208">
    <property type="entry name" value="Six-hairpin glycosidases"/>
    <property type="match status" value="1"/>
</dbReference>
<dbReference type="GO" id="GO:0005975">
    <property type="term" value="P:carbohydrate metabolic process"/>
    <property type="evidence" value="ECO:0007669"/>
    <property type="project" value="InterPro"/>
</dbReference>
<dbReference type="OrthoDB" id="9762614at2"/>
<dbReference type="Gene3D" id="2.60.40.1250">
    <property type="entry name" value="Thiol:disulfide interchange protein DsbD, N-terminal domain"/>
    <property type="match status" value="1"/>
</dbReference>
<dbReference type="RefSeq" id="WP_080522112.1">
    <property type="nucleotide sequence ID" value="NZ_LPUF01000001.1"/>
</dbReference>
<dbReference type="SUPFAM" id="SSF52833">
    <property type="entry name" value="Thioredoxin-like"/>
    <property type="match status" value="1"/>
</dbReference>
<dbReference type="EMBL" id="LPUF01000001">
    <property type="protein sequence ID" value="OQK17502.1"/>
    <property type="molecule type" value="Genomic_DNA"/>
</dbReference>
<comment type="caution">
    <text evidence="3">The sequence shown here is derived from an EMBL/GenBank/DDBJ whole genome shotgun (WGS) entry which is preliminary data.</text>
</comment>
<dbReference type="AlphaFoldDB" id="A0A1V8M7J5"/>
<gene>
    <name evidence="3" type="ORF">AU255_06400</name>
</gene>
<dbReference type="PIRSF" id="PIRSF006402">
    <property type="entry name" value="UCP006402_thioredoxin"/>
    <property type="match status" value="1"/>
</dbReference>
<dbReference type="InterPro" id="IPR004879">
    <property type="entry name" value="Ssp411-like_TRX"/>
</dbReference>
<dbReference type="InterPro" id="IPR036929">
    <property type="entry name" value="DsbDN_sf"/>
</dbReference>
<name>A0A1V8M7J5_9GAMM</name>
<sequence length="786" mass="88787">MFSFKHKLSIFILVGSIYSTGAVAKMQYFPPEMQSELHAAYIAKGKDYQPRSANLLDNGQPAYINQLILQDSPYLIQHAHNPVHWYPWGEDAFARAKRENKPVFLSIGYSTCHWCHVMEEESFDNPAIAAVLNQHFIAIKVDRECRPDIDTVYMQAITLLTGRGGWPMSSFLTPEGKTFLGDSYFPPEPFKELLLRVNDAWQQQQALVLQRADAIAKAVASTQENNQQSQTLDSALFKQTAENLFSVQDRKYGGFGQNMKFPNETLLMYLCDDYQRYDNKQSLAVVEASIQAMAQGGIYDQVGGGFHRYATDRQWQVPHFEKMLYNQAQLAQVYLLAYQLTGKAEYARIAQQTLDYVLNDMRAKEGGFYSATDADSNGVEGEFFVWTPEQIKKALSPELAERAIDVYAITSQGNFEGHNILHLPLSLESYAEKNDLSLPLLLLEIEQIRQGLKQKRQQRIAPLRDDKIVTAWNAMMIESLALAAEVLQQPEYLIAAEKAANWLWQNNRQSSGKFWRIHWQGSSSVNANQQDYAFFVSALIKLYDQTGDQQWFDKAEQLTDIMIKQFWDKKDYGFFMNSGAETQSMMLRPKDIQDNALPSANAVAVHVLAQLSKRTPNPEYPDKAAAALAAFSAKVTAEPTSYTRLLSAAAGLNYAQVGSIQYAAKGAVTLRAKRMADNQLQVILSVKPGWHINAQKPLQDYLIPTKISLPNNELDKVIYPPAILKKLSFGQQKLALYENQLTVQATLPETLKDNPYIHIQIQLQACNDKHCLAPEILTLGVARFIN</sequence>
<evidence type="ECO:0000259" key="1">
    <source>
        <dbReference type="Pfam" id="PF03190"/>
    </source>
</evidence>
<dbReference type="CDD" id="cd02955">
    <property type="entry name" value="SSP411"/>
    <property type="match status" value="1"/>
</dbReference>
<dbReference type="Pfam" id="PF03190">
    <property type="entry name" value="Thioredox_DsbH"/>
    <property type="match status" value="1"/>
</dbReference>
<dbReference type="PANTHER" id="PTHR42899">
    <property type="entry name" value="SPERMATOGENESIS-ASSOCIATED PROTEIN 20"/>
    <property type="match status" value="1"/>
</dbReference>
<keyword evidence="4" id="KW-1185">Reference proteome</keyword>
<dbReference type="Pfam" id="PF11412">
    <property type="entry name" value="DsbD_N"/>
    <property type="match status" value="1"/>
</dbReference>
<organism evidence="3 4">
    <name type="scientific">Methyloprofundus sedimenti</name>
    <dbReference type="NCBI Taxonomy" id="1420851"/>
    <lineage>
        <taxon>Bacteria</taxon>
        <taxon>Pseudomonadati</taxon>
        <taxon>Pseudomonadota</taxon>
        <taxon>Gammaproteobacteria</taxon>
        <taxon>Methylococcales</taxon>
        <taxon>Methylococcaceae</taxon>
        <taxon>Methyloprofundus</taxon>
    </lineage>
</organism>
<accession>A0A1V8M7J5</accession>
<dbReference type="InterPro" id="IPR012341">
    <property type="entry name" value="6hp_glycosidase-like_sf"/>
</dbReference>
<evidence type="ECO:0000313" key="3">
    <source>
        <dbReference type="EMBL" id="OQK17502.1"/>
    </source>
</evidence>
<feature type="domain" description="Spermatogenesis-associated protein 20-like TRX" evidence="1">
    <location>
        <begin position="65"/>
        <end position="219"/>
    </location>
</feature>
<dbReference type="InterPro" id="IPR008928">
    <property type="entry name" value="6-hairpin_glycosidase_sf"/>
</dbReference>
<evidence type="ECO:0000313" key="4">
    <source>
        <dbReference type="Proteomes" id="UP000191980"/>
    </source>
</evidence>
<dbReference type="Proteomes" id="UP000191980">
    <property type="component" value="Unassembled WGS sequence"/>
</dbReference>
<proteinExistence type="predicted"/>
<dbReference type="PANTHER" id="PTHR42899:SF1">
    <property type="entry name" value="SPERMATOGENESIS-ASSOCIATED PROTEIN 20"/>
    <property type="match status" value="1"/>
</dbReference>
<feature type="domain" description="Thiol:disulfide interchange protein DsbD N-terminal" evidence="2">
    <location>
        <begin position="669"/>
        <end position="775"/>
    </location>
</feature>
<dbReference type="Gene3D" id="3.40.30.10">
    <property type="entry name" value="Glutaredoxin"/>
    <property type="match status" value="1"/>
</dbReference>
<evidence type="ECO:0008006" key="5">
    <source>
        <dbReference type="Google" id="ProtNLM"/>
    </source>
</evidence>
<reference evidence="3 4" key="1">
    <citation type="submission" date="2015-12" db="EMBL/GenBank/DDBJ databases">
        <authorList>
            <person name="Shamseldin A."/>
            <person name="Moawad H."/>
            <person name="Abd El-Rahim W.M."/>
            <person name="Sadowsky M.J."/>
        </authorList>
    </citation>
    <scope>NUCLEOTIDE SEQUENCE [LARGE SCALE GENOMIC DNA]</scope>
    <source>
        <strain evidence="3 4">WF1</strain>
    </source>
</reference>